<feature type="domain" description="TonB-dependent receptor plug" evidence="12">
    <location>
        <begin position="44"/>
        <end position="153"/>
    </location>
</feature>
<organism evidence="13 14">
    <name type="scientific">Phnomibacter ginsenosidimutans</name>
    <dbReference type="NCBI Taxonomy" id="2676868"/>
    <lineage>
        <taxon>Bacteria</taxon>
        <taxon>Pseudomonadati</taxon>
        <taxon>Bacteroidota</taxon>
        <taxon>Chitinophagia</taxon>
        <taxon>Chitinophagales</taxon>
        <taxon>Chitinophagaceae</taxon>
        <taxon>Phnomibacter</taxon>
    </lineage>
</organism>
<evidence type="ECO:0000256" key="9">
    <source>
        <dbReference type="RuleBase" id="RU003357"/>
    </source>
</evidence>
<evidence type="ECO:0000256" key="5">
    <source>
        <dbReference type="ARBA" id="ARBA00023077"/>
    </source>
</evidence>
<feature type="signal peptide" evidence="10">
    <location>
        <begin position="1"/>
        <end position="17"/>
    </location>
</feature>
<evidence type="ECO:0000256" key="3">
    <source>
        <dbReference type="ARBA" id="ARBA00022452"/>
    </source>
</evidence>
<evidence type="ECO:0000256" key="1">
    <source>
        <dbReference type="ARBA" id="ARBA00004571"/>
    </source>
</evidence>
<dbReference type="Pfam" id="PF00593">
    <property type="entry name" value="TonB_dep_Rec_b-barrel"/>
    <property type="match status" value="1"/>
</dbReference>
<evidence type="ECO:0000259" key="12">
    <source>
        <dbReference type="Pfam" id="PF07715"/>
    </source>
</evidence>
<dbReference type="SUPFAM" id="SSF56935">
    <property type="entry name" value="Porins"/>
    <property type="match status" value="1"/>
</dbReference>
<dbReference type="InterPro" id="IPR039426">
    <property type="entry name" value="TonB-dep_rcpt-like"/>
</dbReference>
<evidence type="ECO:0000256" key="8">
    <source>
        <dbReference type="PROSITE-ProRule" id="PRU01360"/>
    </source>
</evidence>
<dbReference type="KEGG" id="fls:GLV81_02355"/>
<keyword evidence="14" id="KW-1185">Reference proteome</keyword>
<dbReference type="GO" id="GO:0009279">
    <property type="term" value="C:cell outer membrane"/>
    <property type="evidence" value="ECO:0007669"/>
    <property type="project" value="UniProtKB-SubCell"/>
</dbReference>
<dbReference type="PANTHER" id="PTHR30442:SF0">
    <property type="entry name" value="FE(3+) DICITRATE TRANSPORT PROTEIN FECA"/>
    <property type="match status" value="1"/>
</dbReference>
<keyword evidence="10" id="KW-0732">Signal</keyword>
<evidence type="ECO:0000313" key="13">
    <source>
        <dbReference type="EMBL" id="QGW27100.1"/>
    </source>
</evidence>
<name>A0A6I6GAH8_9BACT</name>
<keyword evidence="3 8" id="KW-1134">Transmembrane beta strand</keyword>
<evidence type="ECO:0000256" key="6">
    <source>
        <dbReference type="ARBA" id="ARBA00023136"/>
    </source>
</evidence>
<dbReference type="AlphaFoldDB" id="A0A6I6GAH8"/>
<comment type="subcellular location">
    <subcellularLocation>
        <location evidence="1 8">Cell outer membrane</location>
        <topology evidence="1 8">Multi-pass membrane protein</topology>
    </subcellularLocation>
</comment>
<dbReference type="InterPro" id="IPR000531">
    <property type="entry name" value="Beta-barrel_TonB"/>
</dbReference>
<evidence type="ECO:0000259" key="11">
    <source>
        <dbReference type="Pfam" id="PF00593"/>
    </source>
</evidence>
<evidence type="ECO:0000256" key="2">
    <source>
        <dbReference type="ARBA" id="ARBA00022448"/>
    </source>
</evidence>
<proteinExistence type="inferred from homology"/>
<keyword evidence="2 8" id="KW-0813">Transport</keyword>
<evidence type="ECO:0000256" key="7">
    <source>
        <dbReference type="ARBA" id="ARBA00023237"/>
    </source>
</evidence>
<keyword evidence="5 9" id="KW-0798">TonB box</keyword>
<sequence length="598" mass="65865">MYKIFLLTLLLPAVALAQPQQDTLNGKEDMPQVTIVGYKDRLLAKVPGSVSVLKFKDIQTLQPISGNDIVRRVPGINITDEEGAGLRINIGIRGLDPDRSRSVLMLEDGIPVALNPYGEPEMYFTPVIDKVRSIEVLKGSGQVLFGPQTIGGVVNFITANPPDSATTEVRLRGGENGFFSGYASYGNTVGNTGFIVSFLRKQANNMGPTWFHINDLSAKLKIRLNDKSSIGFKLGLYDELSNSTYIGITTPMWLKAGADDFVRIAPHDRLPVRRYNISATHNYRFTNNIQLQTTAFAYSITRNWQRQDFSYSRTAANQTGVVWGDTTISNGAIFMLNSNGHRNRQFEVMGVEPRLTIKGKLGNGEHQLKLGARALYEKANEQFVIGAKADATAGNIRDNEIRSGLALSAFVQEEWQLNKKLRLNAGVRAEQFDYSRRILRGRFTVNSVSNVVRDTNVLASRNIVALIPGAGFSYEASEQFTFFGGVHKGYAPPRTKDAITPTGVTLDLDAENSWNYELGTRFAIGNIISGELTAFMMDFQNQIIPTSVSSGNANATGLANGGATRHKGVELGVQWDISKTLGMKKMGRFTQQQSDIRE</sequence>
<keyword evidence="6 8" id="KW-0472">Membrane</keyword>
<evidence type="ECO:0000256" key="4">
    <source>
        <dbReference type="ARBA" id="ARBA00022692"/>
    </source>
</evidence>
<dbReference type="Gene3D" id="2.40.170.20">
    <property type="entry name" value="TonB-dependent receptor, beta-barrel domain"/>
    <property type="match status" value="1"/>
</dbReference>
<dbReference type="GO" id="GO:0033214">
    <property type="term" value="P:siderophore-iron import into cell"/>
    <property type="evidence" value="ECO:0007669"/>
    <property type="project" value="TreeGrafter"/>
</dbReference>
<reference evidence="13 14" key="1">
    <citation type="submission" date="2019-11" db="EMBL/GenBank/DDBJ databases">
        <authorList>
            <person name="Im W.T."/>
        </authorList>
    </citation>
    <scope>NUCLEOTIDE SEQUENCE [LARGE SCALE GENOMIC DNA]</scope>
    <source>
        <strain evidence="13 14">SB-02</strain>
    </source>
</reference>
<dbReference type="Proteomes" id="UP000426027">
    <property type="component" value="Chromosome"/>
</dbReference>
<evidence type="ECO:0000313" key="14">
    <source>
        <dbReference type="Proteomes" id="UP000426027"/>
    </source>
</evidence>
<dbReference type="RefSeq" id="WP_157476517.1">
    <property type="nucleotide sequence ID" value="NZ_CP046566.1"/>
</dbReference>
<protein>
    <submittedName>
        <fullName evidence="13">TonB-dependent receptor</fullName>
    </submittedName>
</protein>
<accession>A0A6I6GAH8</accession>
<dbReference type="InterPro" id="IPR037066">
    <property type="entry name" value="Plug_dom_sf"/>
</dbReference>
<dbReference type="PANTHER" id="PTHR30442">
    <property type="entry name" value="IRON III DICITRATE TRANSPORT PROTEIN FECA"/>
    <property type="match status" value="1"/>
</dbReference>
<keyword evidence="13" id="KW-0675">Receptor</keyword>
<gene>
    <name evidence="13" type="ORF">GLV81_02355</name>
</gene>
<feature type="chain" id="PRO_5026252510" evidence="10">
    <location>
        <begin position="18"/>
        <end position="598"/>
    </location>
</feature>
<feature type="domain" description="TonB-dependent receptor-like beta-barrel" evidence="11">
    <location>
        <begin position="265"/>
        <end position="577"/>
    </location>
</feature>
<keyword evidence="4 8" id="KW-0812">Transmembrane</keyword>
<dbReference type="PROSITE" id="PS52016">
    <property type="entry name" value="TONB_DEPENDENT_REC_3"/>
    <property type="match status" value="1"/>
</dbReference>
<comment type="similarity">
    <text evidence="8 9">Belongs to the TonB-dependent receptor family.</text>
</comment>
<dbReference type="Pfam" id="PF07715">
    <property type="entry name" value="Plug"/>
    <property type="match status" value="1"/>
</dbReference>
<dbReference type="EMBL" id="CP046566">
    <property type="protein sequence ID" value="QGW27100.1"/>
    <property type="molecule type" value="Genomic_DNA"/>
</dbReference>
<evidence type="ECO:0000256" key="10">
    <source>
        <dbReference type="SAM" id="SignalP"/>
    </source>
</evidence>
<dbReference type="Gene3D" id="2.170.130.10">
    <property type="entry name" value="TonB-dependent receptor, plug domain"/>
    <property type="match status" value="1"/>
</dbReference>
<dbReference type="InterPro" id="IPR012910">
    <property type="entry name" value="Plug_dom"/>
</dbReference>
<keyword evidence="7 8" id="KW-0998">Cell outer membrane</keyword>
<dbReference type="InterPro" id="IPR036942">
    <property type="entry name" value="Beta-barrel_TonB_sf"/>
</dbReference>